<reference evidence="2 3" key="1">
    <citation type="submission" date="2024-01" db="EMBL/GenBank/DDBJ databases">
        <title>A draft genome for the cacao thread blight pathogen Marasmiellus scandens.</title>
        <authorList>
            <person name="Baruah I.K."/>
            <person name="Leung J."/>
            <person name="Bukari Y."/>
            <person name="Amoako-Attah I."/>
            <person name="Meinhardt L.W."/>
            <person name="Bailey B.A."/>
            <person name="Cohen S.P."/>
        </authorList>
    </citation>
    <scope>NUCLEOTIDE SEQUENCE [LARGE SCALE GENOMIC DNA]</scope>
    <source>
        <strain evidence="2 3">GH-19</strain>
    </source>
</reference>
<accession>A0ABR1JFC5</accession>
<sequence length="194" mass="22424">MPPDGRSAYEAGDFKILCRSTPITLWDIPPYLLDHPAIPGFHAPWLWCGWFGTNELCNLVETRYPDQVVRNSRGRKGPYETVFKLSHIIIKEFQIPEEHHRFVKVVDVALPNGKVDLGLVVGNNFEGLLPLNTDYLARITRDLFDKKDPQWILDAYRWKWIPQHLGRRPELPEPGDPEVYDEPPEVSPSFARLI</sequence>
<dbReference type="EMBL" id="JBANRG010000015">
    <property type="protein sequence ID" value="KAK7460689.1"/>
    <property type="molecule type" value="Genomic_DNA"/>
</dbReference>
<name>A0ABR1JFC5_9AGAR</name>
<evidence type="ECO:0000256" key="1">
    <source>
        <dbReference type="SAM" id="MobiDB-lite"/>
    </source>
</evidence>
<comment type="caution">
    <text evidence="2">The sequence shown here is derived from an EMBL/GenBank/DDBJ whole genome shotgun (WGS) entry which is preliminary data.</text>
</comment>
<organism evidence="2 3">
    <name type="scientific">Marasmiellus scandens</name>
    <dbReference type="NCBI Taxonomy" id="2682957"/>
    <lineage>
        <taxon>Eukaryota</taxon>
        <taxon>Fungi</taxon>
        <taxon>Dikarya</taxon>
        <taxon>Basidiomycota</taxon>
        <taxon>Agaricomycotina</taxon>
        <taxon>Agaricomycetes</taxon>
        <taxon>Agaricomycetidae</taxon>
        <taxon>Agaricales</taxon>
        <taxon>Marasmiineae</taxon>
        <taxon>Omphalotaceae</taxon>
        <taxon>Marasmiellus</taxon>
    </lineage>
</organism>
<proteinExistence type="predicted"/>
<evidence type="ECO:0000313" key="2">
    <source>
        <dbReference type="EMBL" id="KAK7460689.1"/>
    </source>
</evidence>
<protein>
    <submittedName>
        <fullName evidence="2">Uncharacterized protein</fullName>
    </submittedName>
</protein>
<gene>
    <name evidence="2" type="ORF">VKT23_009404</name>
</gene>
<feature type="region of interest" description="Disordered" evidence="1">
    <location>
        <begin position="169"/>
        <end position="194"/>
    </location>
</feature>
<dbReference type="Proteomes" id="UP001498398">
    <property type="component" value="Unassembled WGS sequence"/>
</dbReference>
<evidence type="ECO:0000313" key="3">
    <source>
        <dbReference type="Proteomes" id="UP001498398"/>
    </source>
</evidence>
<feature type="compositionally biased region" description="Acidic residues" evidence="1">
    <location>
        <begin position="173"/>
        <end position="184"/>
    </location>
</feature>
<keyword evidence="3" id="KW-1185">Reference proteome</keyword>